<feature type="compositionally biased region" description="Polar residues" evidence="2">
    <location>
        <begin position="3307"/>
        <end position="3322"/>
    </location>
</feature>
<dbReference type="InterPro" id="IPR039782">
    <property type="entry name" value="VPS13B"/>
</dbReference>
<feature type="compositionally biased region" description="Basic and acidic residues" evidence="2">
    <location>
        <begin position="911"/>
        <end position="922"/>
    </location>
</feature>
<dbReference type="Proteomes" id="UP000838878">
    <property type="component" value="Chromosome 11"/>
</dbReference>
<feature type="compositionally biased region" description="Low complexity" evidence="2">
    <location>
        <begin position="869"/>
        <end position="887"/>
    </location>
</feature>
<gene>
    <name evidence="4" type="ORF">BINO364_LOCUS3380</name>
</gene>
<dbReference type="EMBL" id="OV170231">
    <property type="protein sequence ID" value="CAH0716659.1"/>
    <property type="molecule type" value="Genomic_DNA"/>
</dbReference>
<feature type="compositionally biased region" description="Basic and acidic residues" evidence="2">
    <location>
        <begin position="455"/>
        <end position="471"/>
    </location>
</feature>
<dbReference type="PANTHER" id="PTHR12517">
    <property type="entry name" value="VACUOLAR PROTEIN SORTING-ASSOCIATED PROTEIN 13B"/>
    <property type="match status" value="1"/>
</dbReference>
<feature type="region of interest" description="Disordered" evidence="2">
    <location>
        <begin position="443"/>
        <end position="472"/>
    </location>
</feature>
<evidence type="ECO:0000259" key="3">
    <source>
        <dbReference type="Pfam" id="PF12624"/>
    </source>
</evidence>
<feature type="non-terminal residue" evidence="4">
    <location>
        <position position="3973"/>
    </location>
</feature>
<feature type="region of interest" description="Disordered" evidence="2">
    <location>
        <begin position="3299"/>
        <end position="3328"/>
    </location>
</feature>
<dbReference type="InterPro" id="IPR026854">
    <property type="entry name" value="VPS13_N"/>
</dbReference>
<evidence type="ECO:0000256" key="1">
    <source>
        <dbReference type="ARBA" id="ARBA00022448"/>
    </source>
</evidence>
<proteinExistence type="predicted"/>
<keyword evidence="1" id="KW-0813">Transport</keyword>
<organism evidence="4 5">
    <name type="scientific">Brenthis ino</name>
    <name type="common">lesser marbled fritillary</name>
    <dbReference type="NCBI Taxonomy" id="405034"/>
    <lineage>
        <taxon>Eukaryota</taxon>
        <taxon>Metazoa</taxon>
        <taxon>Ecdysozoa</taxon>
        <taxon>Arthropoda</taxon>
        <taxon>Hexapoda</taxon>
        <taxon>Insecta</taxon>
        <taxon>Pterygota</taxon>
        <taxon>Neoptera</taxon>
        <taxon>Endopterygota</taxon>
        <taxon>Lepidoptera</taxon>
        <taxon>Glossata</taxon>
        <taxon>Ditrysia</taxon>
        <taxon>Papilionoidea</taxon>
        <taxon>Nymphalidae</taxon>
        <taxon>Heliconiinae</taxon>
        <taxon>Argynnini</taxon>
        <taxon>Brenthis</taxon>
    </lineage>
</organism>
<evidence type="ECO:0000256" key="2">
    <source>
        <dbReference type="SAM" id="MobiDB-lite"/>
    </source>
</evidence>
<name>A0A8J9UBV8_9NEOP</name>
<evidence type="ECO:0000313" key="4">
    <source>
        <dbReference type="EMBL" id="CAH0716659.1"/>
    </source>
</evidence>
<feature type="region of interest" description="Disordered" evidence="2">
    <location>
        <begin position="859"/>
        <end position="930"/>
    </location>
</feature>
<protein>
    <recommendedName>
        <fullName evidence="3">Chorein N-terminal domain-containing protein</fullName>
    </recommendedName>
</protein>
<keyword evidence="5" id="KW-1185">Reference proteome</keyword>
<dbReference type="OrthoDB" id="445152at2759"/>
<reference evidence="4" key="1">
    <citation type="submission" date="2021-12" db="EMBL/GenBank/DDBJ databases">
        <authorList>
            <person name="Martin H S."/>
        </authorList>
    </citation>
    <scope>NUCLEOTIDE SEQUENCE</scope>
</reference>
<dbReference type="PANTHER" id="PTHR12517:SF0">
    <property type="entry name" value="INTERMEMBRANE LIPID TRANSFER PROTEIN VPS13B"/>
    <property type="match status" value="1"/>
</dbReference>
<sequence>MFNIESYVTPILLSYVDKYVRDFKPADAQVSLWGGGVTLHNLVLKADVLQQEVALPFTLVSGRIHELLIQVPWTKIMSEPIVVTINTIECILSLNPPPDDSPQQETHSSRTQVVEAPPGYMQALVRRIVSNIAVRVHSLIVKYVHDDIVMSLNVKHLAIDSVGPNWEPAFADIDQNQPAIRRLVRLDDLTLCLDKSDSDGKIRFFHEPLLYRCQLDLRVLTRLISANTRRARSLSVQLLSSRLAWGVNNEQLLLLLRLIRERTPVEVKSPPPVAKQSNVQVMPMNAASSNSAEPTRTESWSEWAWSWLPTLDSEGVEETPAPATPVPVAFTAHFDHVSLVFKIMELEAANRKRARGILELMATDAVIKSSMCSPTLLRVKLGTRLLTLSSHGKCVCGVLDASVRLDQPTIYLKKIASDNEEPWSWVEEELIEQVVETAVAIDEEFKGPNEGSPETTERPKVDTSQRDTEAHEDVDEFWQKMAPVIYFEYNHDRSPSDALTNPYDNPPRDFEYSDWLEDSSLKVKLRPISIDISTGLIHRLAVLKNVLKELPVLEEPEVPMRTLTVEECDALSENLPLRHTNIDISGLKIQIVPSKHTSDHKTKSPLVLDIQLPNASISITSPLYPHRVCSAACQMLDDSGALWQGARLHLSANIESLQAGICSSEEDSPRACARANVHFVTHSLLNSALFKRAESVLFGYTLTIREANLCGSAARLQAAYHVLQSLINEKLAIPLQHTTLAKDALSDEESVAIDVTLEGLSLRGYVTKNINTHFITLNSAKATAFHHPIGGELKQAWLFSAPEAPNSTPYLRTAVQWCKAPNPSCLEFVNVTVEPTALSVDPLLVAWLGYRPKLKPVTDSVPRIPSVKTTPSTPYLSRRRTTPPSSSGRGGSRSGSATELVHVRPRSVESSSERSEKNEPKRTPKATPVTESWWSGDNLLKLHERLNRLLLTAEVGLIQIYVTSTSVSALDCVSVRDAMERHATTAHRVFVVNLGRLSMHSNSQTKHLWQEVRSDRPTYQRRDPNAKEDSFPWKTRLADVSCYTLQVRVGTERSGRDKSAPGIKSQLKASRMVLPTTVLDMVTTTITLSVVTKSLQIKSFKKPEAKPKHTENKEEDRTKYFTSGIDFKPSSLKEFIRGPIRRKKNSPEPEIPVPSPEPAVAQTTVKTGPVVSLGVYLHADTPPIKLRLDQDQVQTVAIAIHCFNHVLNLLRRPPVTPKQTFSSFGSSHRSLVRSVSELEARQSLSEETPSENHSEQLISIFEADHALELDTKLKTFFWFQWVVSRATLIVTSPQVKVAFDVDDIITTVDLQNHYNQLKVKVASASVKHYKRTGSGEWSPGALGGRILEVREPANAKEENHFLAITVTQARISNLPASWKELYSKLLEQNTNVDSMWEVYATLAPLEAVLQPDILDHAVSWLHELTPQAFCSLNTEETRPTQWQWPFLYVVAGGLRLLLTNGEEKESASDDTLMLVVGKVTVNPHPENPICRQSVNATAESTWTSSGTGLEGQQYEVLASQISIRSAQFSQLVSEEVTESEILKGTGGENPALKWSQPVVSPIITPVLHPVDVGCILAPAIYSCGAVASGPAIELNLLSDCSLELAVERLQLVQSLTSSLLYVFRYRPESSFLLEEDVTCPYAALLSNQDIPDPSPTESETTINEEAQKATIEMNRNLMFDSGVETATSQSTFKVRRDSAPIKKSVSIVCVDYTAKASDYLEVFITMGVIDLSLYVGDDNSPEVQQLKPPPGIYKVASEPKIKVIIDESKENKDDGKDSMTASRSLTETIRNVDIGKTKLEQLQVLPLARKTEGNVALLHATLHQPNLYYWKRKKQKTFQVSLFNAWIGLGVGLGEGHWNAPLFSTTRGTPDPVTDIPPALATLRIDLSTGYVPMSGSSGLGTVQLDIERPVLFEVCMDRLRRLKGIMALINKNISKPEVNIAGNMDRPTPLLYKIKRSMVKNQIESITIQTNQIGVRGSEGALGWEGLLVQSAAGLRPDRVNCRALLTAVSVSAGPTSDRRHVVLQPAMMGGIIDATWEAWRRAESGLSAREPTVRVGLDLDHVILDLRPCDLVALVKIQNLLKDTFGLGDIMPTPETPDSSTEYMNTQSSGVSNTTSFFTKQCSSSDTSDPTHHYYKDDLRSGAFKIVSGCQLPMAYQVTLHGNSVSWRYPHPRAITRLIAYPIPGQDEEVECALELYCPMLARWEPHTYFKLPVSDPREMQLNLVPHDSVFASMWRIRVCSDVEQENLAFEFDSRKFMPRQDPLSTEPTIPSDYYKKCCNVTAEQLSGVLRVDSYFAPRLMPRARLALRMAVLEIHAHNSLPVLSKQTTTLEGYYVSRPLMRSHRVLTLRVRDSAVHCVVAASTRLLLDTHLSSDIIDSATGTMEQLIEEFRIQSSLSLFPEPRVRARVGDVRVALHVPRVSTLRSLLGDWTCAYKYSRELKSGTQNIEKAEMVDAATALCGRVSLWVHNECAGALRIGQEGTEELIPFSAGASLAYRWRSPTAPKKLRFALASPSADWHWSTSIPFTEGKYRVRLEDGEMSSGGGMFVHVRVRDGGARRDMYLSGRLVLANMLRHNLLYKVRARCSEKNMWQTISSGELHAESVGLSVICNCECEAVLKVKFTSNETGWSGDIPLKECRKENVPWLVKVPSEGEVSYTSIWCRVVRARHDNSIIATTWPFYVLRSHLPLDVQISSETGVQTPQTSDLRPIVQTANGRGAVTHLIAPGTTAARHMLTFQYKNIECPVTREAVPLHYGVTDTSVFDKPASVNNIEEIVDVIQKWLVQSGREAKTHWPYSIVTNHWPGIWQPALLQPRCDVTIRYRAIRAGGGCSLELQLSPVVLLANASPVTLTLRGHDAAPLCRLEPGVAISPPTAVLEKPFFMSVEIGRETFVSGQLRVCEREPGRYESPPPGHLALDRAANFAVQCNQKVALLTMYYEIKEDINILGITSTYILINRLSTHILVSAVAVPNEIDKNTVLQPKTFKVIQPTRDGSLDGTPLCRFWMSGRWRGGDADELRTFLCLALPSNTYPATTPVPIRLGTPPIRRAIALMDCDGRSIPIIITQVHHEARWIITVAPDPCPQFVVHNRTKTPLAVAQPITDETTLKSVQVVQECPGIKWWCVVKKNCVTHYSTPAHCARYPPPAHATRPPLPFLTVGHCRDETLYEWCQPIAVADGEQLLQLPRGVTIKVRVRTHPHSTLIELLDVDQHDISASDIRRRLLGAFSEGSSQSLDEHDISASDIRRRLLGAFSEGSSQSLDEKNNDVENVLPKVSSDINLATDPLSTTQKRLEVAEATPLLPVKSTTELPSQEPQTLQGNRKDTDKRVGLSGEMVITTAVQPSAQRDNSSLMKLSSMVRADIAEAYNNEGTSAVTVVCKDSTDYSETSYLMEAMSQKDWSDGNEVWPEKERVRCVIESIAITIGASADVLPLIAAHLQRAAALVLSDTRKIRTTVSVADVQIDNAQYETEQYDFAVVATTRAETQVKERWPPLWGMFNEVFSVRSNEARLLLRTCHDKWAAHDCIYQELTEIELKLGPLGLYIEDAYVGAAVELYRLAAPLTAQTSEVVAITEISNLQNPLRLRKLHIHPLDLTLTLHTAVRMYIALDESPLRLSAFQLQDVMTSSERLTHALTVHYLSAAILGAGWVVGGLELLGAPGALASRVGSAGGGVRGVASAAAGALLRSLSAAAGSLARNLDLLAGDDDHARRAAAARRRPPPSLMAGLVAGITNFAINILGAVGGLAHHPLVGVAVGESGSGAAALRRGLVGAITKPLSATADLVAYAGHGLLTQTGWDPVPQPKAGTVRSLSEPSASGWRRDCVRWGFRLAELNALAGFAALLDDAPLHLLLTHKFLVIADPETERVVEMIDFKFCTLGPYQGQIIELVVTQKRASKVSESRDVADEDNEFQISAAAMARVARYTGAAGYSGGAGARRVLALLPAPGTAHALHAALHAALHCNDNSYFPLL</sequence>
<accession>A0A8J9UBV8</accession>
<evidence type="ECO:0000313" key="5">
    <source>
        <dbReference type="Proteomes" id="UP000838878"/>
    </source>
</evidence>
<dbReference type="Pfam" id="PF12624">
    <property type="entry name" value="VPS13_N"/>
    <property type="match status" value="1"/>
</dbReference>
<feature type="domain" description="Chorein N-terminal" evidence="3">
    <location>
        <begin position="5"/>
        <end position="94"/>
    </location>
</feature>